<dbReference type="PANTHER" id="PTHR44591">
    <property type="entry name" value="STRESS RESPONSE REGULATOR PROTEIN 1"/>
    <property type="match status" value="1"/>
</dbReference>
<feature type="modified residue" description="4-aspartylphosphate" evidence="2">
    <location>
        <position position="53"/>
    </location>
</feature>
<keyword evidence="1 2" id="KW-0597">Phosphoprotein</keyword>
<dbReference type="InterPro" id="IPR011006">
    <property type="entry name" value="CheY-like_superfamily"/>
</dbReference>
<sequence length="127" mass="13582">MAVALVVEHDDDIRHLVSLSAAKAGLDPVPADCGEAAMTLIADGLKPDVVVLDVRMPGISGLDVVRAMRAHRYLEATPVVMLSAMARPEDRQDGLEAGADEYVLKPFSPRALTIVLRDLVARTRPAS</sequence>
<name>A0AAU7JXZ0_9MICO</name>
<evidence type="ECO:0000313" key="4">
    <source>
        <dbReference type="EMBL" id="XBO44974.1"/>
    </source>
</evidence>
<dbReference type="GO" id="GO:0000160">
    <property type="term" value="P:phosphorelay signal transduction system"/>
    <property type="evidence" value="ECO:0007669"/>
    <property type="project" value="InterPro"/>
</dbReference>
<dbReference type="Pfam" id="PF00072">
    <property type="entry name" value="Response_reg"/>
    <property type="match status" value="1"/>
</dbReference>
<organism evidence="4">
    <name type="scientific">Pedococcus sp. KACC 23699</name>
    <dbReference type="NCBI Taxonomy" id="3149228"/>
    <lineage>
        <taxon>Bacteria</taxon>
        <taxon>Bacillati</taxon>
        <taxon>Actinomycetota</taxon>
        <taxon>Actinomycetes</taxon>
        <taxon>Micrococcales</taxon>
        <taxon>Intrasporangiaceae</taxon>
        <taxon>Pedococcus</taxon>
    </lineage>
</organism>
<reference evidence="4" key="1">
    <citation type="submission" date="2024-05" db="EMBL/GenBank/DDBJ databases">
        <authorList>
            <person name="Kim S."/>
            <person name="Heo J."/>
            <person name="Choi H."/>
            <person name="Choi Y."/>
            <person name="Kwon S.-W."/>
            <person name="Kim Y."/>
        </authorList>
    </citation>
    <scope>NUCLEOTIDE SEQUENCE</scope>
    <source>
        <strain evidence="4">KACC 23699</strain>
    </source>
</reference>
<evidence type="ECO:0000259" key="3">
    <source>
        <dbReference type="PROSITE" id="PS50110"/>
    </source>
</evidence>
<dbReference type="Gene3D" id="3.40.50.2300">
    <property type="match status" value="1"/>
</dbReference>
<dbReference type="PROSITE" id="PS50110">
    <property type="entry name" value="RESPONSE_REGULATORY"/>
    <property type="match status" value="1"/>
</dbReference>
<dbReference type="PANTHER" id="PTHR44591:SF3">
    <property type="entry name" value="RESPONSE REGULATORY DOMAIN-CONTAINING PROTEIN"/>
    <property type="match status" value="1"/>
</dbReference>
<accession>A0AAU7JXZ0</accession>
<dbReference type="InterPro" id="IPR001789">
    <property type="entry name" value="Sig_transdc_resp-reg_receiver"/>
</dbReference>
<feature type="domain" description="Response regulatory" evidence="3">
    <location>
        <begin position="3"/>
        <end position="120"/>
    </location>
</feature>
<dbReference type="SUPFAM" id="SSF52172">
    <property type="entry name" value="CheY-like"/>
    <property type="match status" value="1"/>
</dbReference>
<evidence type="ECO:0000256" key="2">
    <source>
        <dbReference type="PROSITE-ProRule" id="PRU00169"/>
    </source>
</evidence>
<gene>
    <name evidence="4" type="ORF">ABEG17_06445</name>
</gene>
<dbReference type="InterPro" id="IPR050595">
    <property type="entry name" value="Bact_response_regulator"/>
</dbReference>
<dbReference type="AlphaFoldDB" id="A0AAU7JXZ0"/>
<dbReference type="EMBL" id="CP157483">
    <property type="protein sequence ID" value="XBO44974.1"/>
    <property type="molecule type" value="Genomic_DNA"/>
</dbReference>
<proteinExistence type="predicted"/>
<protein>
    <submittedName>
        <fullName evidence="4">Response regulator</fullName>
    </submittedName>
</protein>
<dbReference type="RefSeq" id="WP_406832459.1">
    <property type="nucleotide sequence ID" value="NZ_CP157483.1"/>
</dbReference>
<dbReference type="SMART" id="SM00448">
    <property type="entry name" value="REC"/>
    <property type="match status" value="1"/>
</dbReference>
<evidence type="ECO:0000256" key="1">
    <source>
        <dbReference type="ARBA" id="ARBA00022553"/>
    </source>
</evidence>